<gene>
    <name evidence="1" type="ORF">FXF46_16120</name>
</gene>
<name>A0AAP9JIZ0_GLUTH</name>
<dbReference type="Proteomes" id="UP000323560">
    <property type="component" value="Plasmid unnamed1"/>
</dbReference>
<geneLocation type="plasmid" evidence="1 2">
    <name>unnamed1</name>
</geneLocation>
<dbReference type="AlphaFoldDB" id="A0AAP9JIZ0"/>
<reference evidence="1 2" key="1">
    <citation type="submission" date="2019-08" db="EMBL/GenBank/DDBJ databases">
        <title>Gluconobacter frateurii HD924 genome.</title>
        <authorList>
            <person name="Liu Y."/>
            <person name="Zhang P."/>
        </authorList>
    </citation>
    <scope>NUCLEOTIDE SEQUENCE [LARGE SCALE GENOMIC DNA]</scope>
    <source>
        <strain evidence="1 2">HD924</strain>
        <plasmid evidence="1 2">unnamed1</plasmid>
    </source>
</reference>
<evidence type="ECO:0000313" key="2">
    <source>
        <dbReference type="Proteomes" id="UP000323560"/>
    </source>
</evidence>
<dbReference type="EMBL" id="CP043044">
    <property type="protein sequence ID" value="QEH97818.1"/>
    <property type="molecule type" value="Genomic_DNA"/>
</dbReference>
<organism evidence="1 2">
    <name type="scientific">Gluconobacter thailandicus</name>
    <dbReference type="NCBI Taxonomy" id="257438"/>
    <lineage>
        <taxon>Bacteria</taxon>
        <taxon>Pseudomonadati</taxon>
        <taxon>Pseudomonadota</taxon>
        <taxon>Alphaproteobacteria</taxon>
        <taxon>Acetobacterales</taxon>
        <taxon>Acetobacteraceae</taxon>
        <taxon>Gluconobacter</taxon>
    </lineage>
</organism>
<keyword evidence="1" id="KW-0614">Plasmid</keyword>
<protein>
    <submittedName>
        <fullName evidence="1">Uncharacterized protein</fullName>
    </submittedName>
</protein>
<accession>A0AAP9JIZ0</accession>
<proteinExistence type="predicted"/>
<evidence type="ECO:0000313" key="1">
    <source>
        <dbReference type="EMBL" id="QEH97818.1"/>
    </source>
</evidence>
<dbReference type="KEGG" id="gti:FXF46_16120"/>
<sequence length="71" mass="7561">MVGMVGSHLIGPRTALVADVVRQQQTRQRRLSSFVYIGFNHILEPVVTVSGVVGGGVASDRGAVRVFIGLK</sequence>